<dbReference type="Proteomes" id="UP000193689">
    <property type="component" value="Unassembled WGS sequence"/>
</dbReference>
<feature type="region of interest" description="Disordered" evidence="1">
    <location>
        <begin position="58"/>
        <end position="78"/>
    </location>
</feature>
<name>A0A1Y2EJJ1_9PEZI</name>
<comment type="caution">
    <text evidence="2">The sequence shown here is derived from an EMBL/GenBank/DDBJ whole genome shotgun (WGS) entry which is preliminary data.</text>
</comment>
<protein>
    <submittedName>
        <fullName evidence="2">Uncharacterized protein</fullName>
    </submittedName>
</protein>
<proteinExistence type="predicted"/>
<dbReference type="AlphaFoldDB" id="A0A1Y2EJJ1"/>
<dbReference type="GeneID" id="63770194"/>
<dbReference type="InParanoid" id="A0A1Y2EJJ1"/>
<evidence type="ECO:0000313" key="2">
    <source>
        <dbReference type="EMBL" id="ORY71728.1"/>
    </source>
</evidence>
<sequence length="404" mass="45982">MGMEYLNPTCQSTTLDFLNLMVPSKSNQSLFPTSNRDIRMLSTLKACLPHSFFEQTNLTKMKRRSSGQSTPESKRRRIEASGMEITGAKIRQTLVYCNEQLEKQPCSILPLQASIASALQARAEPALGASAIQSNKAVHDFTLVRAHQTNTDNLAIEHSKALHDLKVMYMFHYIKLYGGFLESSLNHRIAQFEHAHKAYRHAMRTSCSSTIAAREPRYNYIKSAEQAVYCLALEPDAFLRQGEEFWWRVLEGIDWDVGRIKFWEREGHGKSRAPPTPWLAKLIVWAEMLMEEDLGLLKHIIREFVNRLKKFDFKQECTVFREMGAEALATMMRDDAKHFDNRVPVAYDALLIGDAVYAARNIFSYGGIDEKTGEAWCMPSAALLALKSKTREPTTTEGMNRDAE</sequence>
<accession>A0A1Y2EJJ1</accession>
<keyword evidence="3" id="KW-1185">Reference proteome</keyword>
<reference evidence="2 3" key="1">
    <citation type="submission" date="2016-07" db="EMBL/GenBank/DDBJ databases">
        <title>Pervasive Adenine N6-methylation of Active Genes in Fungi.</title>
        <authorList>
            <consortium name="DOE Joint Genome Institute"/>
            <person name="Mondo S.J."/>
            <person name="Dannebaum R.O."/>
            <person name="Kuo R.C."/>
            <person name="Labutti K."/>
            <person name="Haridas S."/>
            <person name="Kuo A."/>
            <person name="Salamov A."/>
            <person name="Ahrendt S.R."/>
            <person name="Lipzen A."/>
            <person name="Sullivan W."/>
            <person name="Andreopoulos W.B."/>
            <person name="Clum A."/>
            <person name="Lindquist E."/>
            <person name="Daum C."/>
            <person name="Ramamoorthy G.K."/>
            <person name="Gryganskyi A."/>
            <person name="Culley D."/>
            <person name="Magnuson J.K."/>
            <person name="James T.Y."/>
            <person name="O'Malley M.A."/>
            <person name="Stajich J.E."/>
            <person name="Spatafora J.W."/>
            <person name="Visel A."/>
            <person name="Grigoriev I.V."/>
        </authorList>
    </citation>
    <scope>NUCLEOTIDE SEQUENCE [LARGE SCALE GENOMIC DNA]</scope>
    <source>
        <strain evidence="2 3">CBS 129021</strain>
    </source>
</reference>
<dbReference type="EMBL" id="MCFJ01000001">
    <property type="protein sequence ID" value="ORY71728.1"/>
    <property type="molecule type" value="Genomic_DNA"/>
</dbReference>
<gene>
    <name evidence="2" type="ORF">BCR38DRAFT_18835</name>
</gene>
<evidence type="ECO:0000256" key="1">
    <source>
        <dbReference type="SAM" id="MobiDB-lite"/>
    </source>
</evidence>
<evidence type="ECO:0000313" key="3">
    <source>
        <dbReference type="Proteomes" id="UP000193689"/>
    </source>
</evidence>
<organism evidence="2 3">
    <name type="scientific">Pseudomassariella vexata</name>
    <dbReference type="NCBI Taxonomy" id="1141098"/>
    <lineage>
        <taxon>Eukaryota</taxon>
        <taxon>Fungi</taxon>
        <taxon>Dikarya</taxon>
        <taxon>Ascomycota</taxon>
        <taxon>Pezizomycotina</taxon>
        <taxon>Sordariomycetes</taxon>
        <taxon>Xylariomycetidae</taxon>
        <taxon>Amphisphaeriales</taxon>
        <taxon>Pseudomassariaceae</taxon>
        <taxon>Pseudomassariella</taxon>
    </lineage>
</organism>
<dbReference type="RefSeq" id="XP_040721320.1">
    <property type="nucleotide sequence ID" value="XM_040853982.1"/>
</dbReference>